<keyword evidence="4 11" id="KW-0808">Transferase</keyword>
<feature type="transmembrane region" description="Helical" evidence="12">
    <location>
        <begin position="211"/>
        <end position="239"/>
    </location>
</feature>
<evidence type="ECO:0000313" key="14">
    <source>
        <dbReference type="Proteomes" id="UP001597438"/>
    </source>
</evidence>
<evidence type="ECO:0000256" key="2">
    <source>
        <dbReference type="ARBA" id="ARBA00010441"/>
    </source>
</evidence>
<evidence type="ECO:0000256" key="4">
    <source>
        <dbReference type="ARBA" id="ARBA00022679"/>
    </source>
</evidence>
<keyword evidence="9" id="KW-0594">Phospholipid biosynthesis</keyword>
<evidence type="ECO:0000256" key="11">
    <source>
        <dbReference type="RuleBase" id="RU003750"/>
    </source>
</evidence>
<keyword evidence="8 12" id="KW-0472">Membrane</keyword>
<evidence type="ECO:0000256" key="3">
    <source>
        <dbReference type="ARBA" id="ARBA00022516"/>
    </source>
</evidence>
<evidence type="ECO:0000256" key="1">
    <source>
        <dbReference type="ARBA" id="ARBA00004141"/>
    </source>
</evidence>
<dbReference type="PANTHER" id="PTHR14269">
    <property type="entry name" value="CDP-DIACYLGLYCEROL--GLYCEROL-3-PHOSPHATE 3-PHOSPHATIDYLTRANSFERASE-RELATED"/>
    <property type="match status" value="1"/>
</dbReference>
<comment type="subcellular location">
    <subcellularLocation>
        <location evidence="1">Membrane</location>
        <topology evidence="1">Multi-pass membrane protein</topology>
    </subcellularLocation>
</comment>
<protein>
    <submittedName>
        <fullName evidence="13">CDP-alcohol phosphatidyltransferase family protein</fullName>
    </submittedName>
</protein>
<keyword evidence="3" id="KW-0444">Lipid biosynthesis</keyword>
<comment type="similarity">
    <text evidence="2 11">Belongs to the CDP-alcohol phosphatidyltransferase class-I family.</text>
</comment>
<dbReference type="InterPro" id="IPR048254">
    <property type="entry name" value="CDP_ALCOHOL_P_TRANSF_CS"/>
</dbReference>
<feature type="transmembrane region" description="Helical" evidence="12">
    <location>
        <begin position="140"/>
        <end position="163"/>
    </location>
</feature>
<dbReference type="InterPro" id="IPR050324">
    <property type="entry name" value="CDP-alcohol_PTase-I"/>
</dbReference>
<dbReference type="InterPro" id="IPR043130">
    <property type="entry name" value="CDP-OH_PTrfase_TM_dom"/>
</dbReference>
<dbReference type="Gene3D" id="1.20.120.1760">
    <property type="match status" value="1"/>
</dbReference>
<dbReference type="EMBL" id="JBHUOJ010000032">
    <property type="protein sequence ID" value="MFD2834262.1"/>
    <property type="molecule type" value="Genomic_DNA"/>
</dbReference>
<dbReference type="PANTHER" id="PTHR14269:SF61">
    <property type="entry name" value="CDP-DIACYLGLYCEROL--SERINE O-PHOSPHATIDYLTRANSFERASE"/>
    <property type="match status" value="1"/>
</dbReference>
<evidence type="ECO:0000256" key="12">
    <source>
        <dbReference type="SAM" id="Phobius"/>
    </source>
</evidence>
<dbReference type="RefSeq" id="WP_251739107.1">
    <property type="nucleotide sequence ID" value="NZ_JBHUOJ010000032.1"/>
</dbReference>
<gene>
    <name evidence="13" type="ORF">ACFSYS_13275</name>
</gene>
<accession>A0ABW5X6L7</accession>
<evidence type="ECO:0000256" key="10">
    <source>
        <dbReference type="ARBA" id="ARBA00023264"/>
    </source>
</evidence>
<evidence type="ECO:0000256" key="7">
    <source>
        <dbReference type="ARBA" id="ARBA00023098"/>
    </source>
</evidence>
<dbReference type="InterPro" id="IPR000462">
    <property type="entry name" value="CDP-OH_P_trans"/>
</dbReference>
<comment type="caution">
    <text evidence="13">The sequence shown here is derived from an EMBL/GenBank/DDBJ whole genome shotgun (WGS) entry which is preliminary data.</text>
</comment>
<keyword evidence="6 12" id="KW-1133">Transmembrane helix</keyword>
<proteinExistence type="inferred from homology"/>
<name>A0ABW5X6L7_9FLAO</name>
<feature type="transmembrane region" description="Helical" evidence="12">
    <location>
        <begin position="175"/>
        <end position="199"/>
    </location>
</feature>
<keyword evidence="7" id="KW-0443">Lipid metabolism</keyword>
<keyword evidence="14" id="KW-1185">Reference proteome</keyword>
<sequence>MSIKRHIPNLITLLNLFCGSLAIIFAVKGNLVLAAIFVAAGIFFDFFDGLAARALNVKSELGLQLDSLADVVTSGVVPGIVMYQLLNKALPKTLQSNSDWDATFMDIQIKPFALIGLLIILASAYRLAKFNIDDRQTDSFIGLPTPANALFILSLPLILTFQNQPFVTGLLLNEWVLVGITILSCYMLNAEIPLFALKFKNWSFGENKMRYLFLLSCILLIVFLKFLAIPIIIILYVVLSLINTTSKAVY</sequence>
<keyword evidence="5 12" id="KW-0812">Transmembrane</keyword>
<dbReference type="PROSITE" id="PS00379">
    <property type="entry name" value="CDP_ALCOHOL_P_TRANSF"/>
    <property type="match status" value="1"/>
</dbReference>
<evidence type="ECO:0000256" key="6">
    <source>
        <dbReference type="ARBA" id="ARBA00022989"/>
    </source>
</evidence>
<evidence type="ECO:0000256" key="9">
    <source>
        <dbReference type="ARBA" id="ARBA00023209"/>
    </source>
</evidence>
<reference evidence="14" key="1">
    <citation type="journal article" date="2019" name="Int. J. Syst. Evol. Microbiol.">
        <title>The Global Catalogue of Microorganisms (GCM) 10K type strain sequencing project: providing services to taxonomists for standard genome sequencing and annotation.</title>
        <authorList>
            <consortium name="The Broad Institute Genomics Platform"/>
            <consortium name="The Broad Institute Genome Sequencing Center for Infectious Disease"/>
            <person name="Wu L."/>
            <person name="Ma J."/>
        </authorList>
    </citation>
    <scope>NUCLEOTIDE SEQUENCE [LARGE SCALE GENOMIC DNA]</scope>
    <source>
        <strain evidence="14">KCTC 52925</strain>
    </source>
</reference>
<feature type="transmembrane region" description="Helical" evidence="12">
    <location>
        <begin position="107"/>
        <end position="128"/>
    </location>
</feature>
<dbReference type="Proteomes" id="UP001597438">
    <property type="component" value="Unassembled WGS sequence"/>
</dbReference>
<dbReference type="Pfam" id="PF01066">
    <property type="entry name" value="CDP-OH_P_transf"/>
    <property type="match status" value="1"/>
</dbReference>
<evidence type="ECO:0000256" key="8">
    <source>
        <dbReference type="ARBA" id="ARBA00023136"/>
    </source>
</evidence>
<organism evidence="13 14">
    <name type="scientific">Christiangramia antarctica</name>
    <dbReference type="NCBI Taxonomy" id="2058158"/>
    <lineage>
        <taxon>Bacteria</taxon>
        <taxon>Pseudomonadati</taxon>
        <taxon>Bacteroidota</taxon>
        <taxon>Flavobacteriia</taxon>
        <taxon>Flavobacteriales</taxon>
        <taxon>Flavobacteriaceae</taxon>
        <taxon>Christiangramia</taxon>
    </lineage>
</organism>
<keyword evidence="10" id="KW-1208">Phospholipid metabolism</keyword>
<evidence type="ECO:0000256" key="5">
    <source>
        <dbReference type="ARBA" id="ARBA00022692"/>
    </source>
</evidence>
<evidence type="ECO:0000313" key="13">
    <source>
        <dbReference type="EMBL" id="MFD2834262.1"/>
    </source>
</evidence>